<organism evidence="6 7">
    <name type="scientific">Marinithermofilum abyssi</name>
    <dbReference type="NCBI Taxonomy" id="1571185"/>
    <lineage>
        <taxon>Bacteria</taxon>
        <taxon>Bacillati</taxon>
        <taxon>Bacillota</taxon>
        <taxon>Bacilli</taxon>
        <taxon>Bacillales</taxon>
        <taxon>Thermoactinomycetaceae</taxon>
        <taxon>Marinithermofilum</taxon>
    </lineage>
</organism>
<dbReference type="InterPro" id="IPR030678">
    <property type="entry name" value="Peptide/Ni-bd"/>
</dbReference>
<proteinExistence type="inferred from homology"/>
<dbReference type="RefSeq" id="WP_188647035.1">
    <property type="nucleotide sequence ID" value="NZ_BMHQ01000003.1"/>
</dbReference>
<feature type="chain" id="PRO_5039393482" evidence="4">
    <location>
        <begin position="21"/>
        <end position="509"/>
    </location>
</feature>
<evidence type="ECO:0000256" key="4">
    <source>
        <dbReference type="SAM" id="SignalP"/>
    </source>
</evidence>
<comment type="caution">
    <text evidence="6">The sequence shown here is derived from an EMBL/GenBank/DDBJ whole genome shotgun (WGS) entry which is preliminary data.</text>
</comment>
<evidence type="ECO:0000313" key="6">
    <source>
        <dbReference type="EMBL" id="GGE12686.1"/>
    </source>
</evidence>
<dbReference type="PANTHER" id="PTHR30290">
    <property type="entry name" value="PERIPLASMIC BINDING COMPONENT OF ABC TRANSPORTER"/>
    <property type="match status" value="1"/>
</dbReference>
<protein>
    <submittedName>
        <fullName evidence="6">Glutathione ABC transporter substrate-binding protein</fullName>
    </submittedName>
</protein>
<keyword evidence="7" id="KW-1185">Reference proteome</keyword>
<dbReference type="GO" id="GO:1904680">
    <property type="term" value="F:peptide transmembrane transporter activity"/>
    <property type="evidence" value="ECO:0007669"/>
    <property type="project" value="TreeGrafter"/>
</dbReference>
<dbReference type="Proteomes" id="UP000625210">
    <property type="component" value="Unassembled WGS sequence"/>
</dbReference>
<feature type="signal peptide" evidence="4">
    <location>
        <begin position="1"/>
        <end position="20"/>
    </location>
</feature>
<reference evidence="6" key="1">
    <citation type="journal article" date="2014" name="Int. J. Syst. Evol. Microbiol.">
        <title>Complete genome sequence of Corynebacterium casei LMG S-19264T (=DSM 44701T), isolated from a smear-ripened cheese.</title>
        <authorList>
            <consortium name="US DOE Joint Genome Institute (JGI-PGF)"/>
            <person name="Walter F."/>
            <person name="Albersmeier A."/>
            <person name="Kalinowski J."/>
            <person name="Ruckert C."/>
        </authorList>
    </citation>
    <scope>NUCLEOTIDE SEQUENCE</scope>
    <source>
        <strain evidence="6">CGMCC 1.15179</strain>
    </source>
</reference>
<keyword evidence="2" id="KW-0813">Transport</keyword>
<evidence type="ECO:0000256" key="1">
    <source>
        <dbReference type="ARBA" id="ARBA00005695"/>
    </source>
</evidence>
<dbReference type="Gene3D" id="3.40.190.10">
    <property type="entry name" value="Periplasmic binding protein-like II"/>
    <property type="match status" value="1"/>
</dbReference>
<feature type="domain" description="Solute-binding protein family 5" evidence="5">
    <location>
        <begin position="79"/>
        <end position="428"/>
    </location>
</feature>
<evidence type="ECO:0000256" key="2">
    <source>
        <dbReference type="ARBA" id="ARBA00022448"/>
    </source>
</evidence>
<evidence type="ECO:0000313" key="7">
    <source>
        <dbReference type="Proteomes" id="UP000625210"/>
    </source>
</evidence>
<sequence>MKRKWQGWVALFLALSLVTAGCTPPPPNAGSAGNQTFVYASTADVVGLSPIKTNDSASARAIDQIYETLFVRDPETMDIKPKLARSYENPDPNTWVIHLRKGIQFHDGIPFNAEAVKYTFDKFRDPKTAAPRASLLKPIDKVEVKDPYTVVIRTKKPYGPMLAALAHSNASIVSPIADKKGDLMKKPVGTGPFKFKKWVQGDKLTLEVNENYWDGKPQLKEVEFRVVPEVSTAISLLETGEVHLIDTLRPENLDRLKNSNKVNVKTKEGTPVTYLGFNMKKGPGKDSDFRRAVAHAINQEELVDALKGVAHPSKGIIGPKVFGYNPEIEKAGYDYDVKKAKDLFNKAGMDGKSVTIMTANTKNYPKLAELVQGQLAKAGLKADIQTLEFGAYLDRNRKGDFEMVIGGWTNSTADGSELLYPQLHSDNIGATNGTQTSIPEADKRINQSRTTTDKEKRLKVLHEANKLLVKEAPWVPLCHDFIVTATTKNVQGLEVDATGQWTLKNVSLK</sequence>
<dbReference type="GO" id="GO:0043190">
    <property type="term" value="C:ATP-binding cassette (ABC) transporter complex"/>
    <property type="evidence" value="ECO:0007669"/>
    <property type="project" value="InterPro"/>
</dbReference>
<accession>A0A8J2VH85</accession>
<dbReference type="Gene3D" id="3.10.105.10">
    <property type="entry name" value="Dipeptide-binding Protein, Domain 3"/>
    <property type="match status" value="1"/>
</dbReference>
<dbReference type="PIRSF" id="PIRSF002741">
    <property type="entry name" value="MppA"/>
    <property type="match status" value="1"/>
</dbReference>
<dbReference type="AlphaFoldDB" id="A0A8J2VH85"/>
<dbReference type="EMBL" id="BMHQ01000003">
    <property type="protein sequence ID" value="GGE12686.1"/>
    <property type="molecule type" value="Genomic_DNA"/>
</dbReference>
<comment type="similarity">
    <text evidence="1">Belongs to the bacterial solute-binding protein 5 family.</text>
</comment>
<evidence type="ECO:0000259" key="5">
    <source>
        <dbReference type="Pfam" id="PF00496"/>
    </source>
</evidence>
<name>A0A8J2VH85_9BACL</name>
<dbReference type="Gene3D" id="3.90.76.10">
    <property type="entry name" value="Dipeptide-binding Protein, Domain 1"/>
    <property type="match status" value="1"/>
</dbReference>
<dbReference type="GO" id="GO:0015833">
    <property type="term" value="P:peptide transport"/>
    <property type="evidence" value="ECO:0007669"/>
    <property type="project" value="TreeGrafter"/>
</dbReference>
<dbReference type="PANTHER" id="PTHR30290:SF9">
    <property type="entry name" value="OLIGOPEPTIDE-BINDING PROTEIN APPA"/>
    <property type="match status" value="1"/>
</dbReference>
<reference evidence="6" key="2">
    <citation type="submission" date="2020-09" db="EMBL/GenBank/DDBJ databases">
        <authorList>
            <person name="Sun Q."/>
            <person name="Zhou Y."/>
        </authorList>
    </citation>
    <scope>NUCLEOTIDE SEQUENCE</scope>
    <source>
        <strain evidence="6">CGMCC 1.15179</strain>
    </source>
</reference>
<dbReference type="SUPFAM" id="SSF53850">
    <property type="entry name" value="Periplasmic binding protein-like II"/>
    <property type="match status" value="1"/>
</dbReference>
<keyword evidence="3 4" id="KW-0732">Signal</keyword>
<evidence type="ECO:0000256" key="3">
    <source>
        <dbReference type="ARBA" id="ARBA00022729"/>
    </source>
</evidence>
<gene>
    <name evidence="6" type="primary">oppA</name>
    <name evidence="6" type="ORF">GCM10011571_12630</name>
</gene>
<dbReference type="InterPro" id="IPR000914">
    <property type="entry name" value="SBP_5_dom"/>
</dbReference>
<dbReference type="Pfam" id="PF00496">
    <property type="entry name" value="SBP_bac_5"/>
    <property type="match status" value="1"/>
</dbReference>
<dbReference type="InterPro" id="IPR039424">
    <property type="entry name" value="SBP_5"/>
</dbReference>
<dbReference type="PROSITE" id="PS51257">
    <property type="entry name" value="PROKAR_LIPOPROTEIN"/>
    <property type="match status" value="1"/>
</dbReference>
<dbReference type="GO" id="GO:0042597">
    <property type="term" value="C:periplasmic space"/>
    <property type="evidence" value="ECO:0007669"/>
    <property type="project" value="UniProtKB-ARBA"/>
</dbReference>